<dbReference type="RefSeq" id="WP_123696871.1">
    <property type="nucleotide sequence ID" value="NZ_RKHJ01000001.1"/>
</dbReference>
<dbReference type="Pfam" id="PF00171">
    <property type="entry name" value="Aldedh"/>
    <property type="match status" value="1"/>
</dbReference>
<dbReference type="AlphaFoldDB" id="A0A3N2ARZ9"/>
<dbReference type="SUPFAM" id="SSF53720">
    <property type="entry name" value="ALDH-like"/>
    <property type="match status" value="1"/>
</dbReference>
<reference evidence="6 7" key="1">
    <citation type="submission" date="2018-11" db="EMBL/GenBank/DDBJ databases">
        <title>Sequencing the genomes of 1000 actinobacteria strains.</title>
        <authorList>
            <person name="Klenk H.-P."/>
        </authorList>
    </citation>
    <scope>NUCLEOTIDE SEQUENCE [LARGE SCALE GENOMIC DNA]</scope>
    <source>
        <strain evidence="6 7">DSM 9580</strain>
    </source>
</reference>
<dbReference type="InterPro" id="IPR016162">
    <property type="entry name" value="Ald_DH_N"/>
</dbReference>
<comment type="similarity">
    <text evidence="1 4">Belongs to the aldehyde dehydrogenase family.</text>
</comment>
<dbReference type="InterPro" id="IPR016160">
    <property type="entry name" value="Ald_DH_CS_CYS"/>
</dbReference>
<sequence>MSARDDQQLIERSAAVARDVAQQERERSDAAIASVVLDRLELGTTDTFEVHDPATGRVIATPADHSIDDALVALARADAAGRAWARTTARQRSDVLHRAYGLIIEQKDRLARVITREMGKPLAEAYGEVQYAADYVRWYAEEALRPAGNYRENPAGGSTILTTRAPIGTTLLITPWNFPMAMATRKIAPAIAVGCGAVVKPAALTPLTTLVVAEIFVEAGVPAELVQVVTTTDASGFSKALMADARVRKVSFTGSTGVGSVLLGQAAKHVIKSSMELGGNAPLLVFDDADLERAVEGAVVAKLRNGGQSCVAANRILVQSGIADAFVEGFTERMRQAVLGNGLAEGVTLGPVIDDRAVSSFSRLVDDAVAKGADLRTGGAAPEGDGHFFEATVLDRVPDDAEIANTEIFGPVAAIARFESEHEAIERANSTPFGLASYVFSQDIDRALNIADQLDAGMVGINQGIVSNVAAPFGGVKASGLGREGSGEGLEEYQEIRFYNLGRRGA</sequence>
<dbReference type="InterPro" id="IPR050740">
    <property type="entry name" value="Aldehyde_DH_Superfamily"/>
</dbReference>
<dbReference type="InterPro" id="IPR016161">
    <property type="entry name" value="Ald_DH/histidinol_DH"/>
</dbReference>
<feature type="domain" description="Aldehyde dehydrogenase" evidence="5">
    <location>
        <begin position="45"/>
        <end position="497"/>
    </location>
</feature>
<dbReference type="OrthoDB" id="6882680at2"/>
<accession>A0A3N2ARZ9</accession>
<organism evidence="6 7">
    <name type="scientific">Agrococcus jenensis</name>
    <dbReference type="NCBI Taxonomy" id="46353"/>
    <lineage>
        <taxon>Bacteria</taxon>
        <taxon>Bacillati</taxon>
        <taxon>Actinomycetota</taxon>
        <taxon>Actinomycetes</taxon>
        <taxon>Micrococcales</taxon>
        <taxon>Microbacteriaceae</taxon>
        <taxon>Agrococcus</taxon>
    </lineage>
</organism>
<dbReference type="Proteomes" id="UP000275456">
    <property type="component" value="Unassembled WGS sequence"/>
</dbReference>
<dbReference type="FunFam" id="3.40.309.10:FF:000004">
    <property type="entry name" value="Succinate-semialdehyde dehydrogenase I"/>
    <property type="match status" value="1"/>
</dbReference>
<dbReference type="CDD" id="cd07103">
    <property type="entry name" value="ALDH_F5_SSADH_GabD"/>
    <property type="match status" value="1"/>
</dbReference>
<evidence type="ECO:0000256" key="4">
    <source>
        <dbReference type="RuleBase" id="RU003345"/>
    </source>
</evidence>
<evidence type="ECO:0000313" key="6">
    <source>
        <dbReference type="EMBL" id="ROR65819.1"/>
    </source>
</evidence>
<dbReference type="Gene3D" id="3.40.605.10">
    <property type="entry name" value="Aldehyde Dehydrogenase, Chain A, domain 1"/>
    <property type="match status" value="1"/>
</dbReference>
<dbReference type="FunFam" id="3.40.605.10:FF:000007">
    <property type="entry name" value="NAD/NADP-dependent betaine aldehyde dehydrogenase"/>
    <property type="match status" value="1"/>
</dbReference>
<gene>
    <name evidence="6" type="ORF">EDD26_1189</name>
</gene>
<evidence type="ECO:0000259" key="5">
    <source>
        <dbReference type="Pfam" id="PF00171"/>
    </source>
</evidence>
<keyword evidence="7" id="KW-1185">Reference proteome</keyword>
<name>A0A3N2ARZ9_9MICO</name>
<dbReference type="GO" id="GO:0004777">
    <property type="term" value="F:succinate-semialdehyde dehydrogenase (NAD+) activity"/>
    <property type="evidence" value="ECO:0007669"/>
    <property type="project" value="TreeGrafter"/>
</dbReference>
<dbReference type="Gene3D" id="3.40.309.10">
    <property type="entry name" value="Aldehyde Dehydrogenase, Chain A, domain 2"/>
    <property type="match status" value="1"/>
</dbReference>
<comment type="caution">
    <text evidence="6">The sequence shown here is derived from an EMBL/GenBank/DDBJ whole genome shotgun (WGS) entry which is preliminary data.</text>
</comment>
<dbReference type="PANTHER" id="PTHR43353">
    <property type="entry name" value="SUCCINATE-SEMIALDEHYDE DEHYDROGENASE, MITOCHONDRIAL"/>
    <property type="match status" value="1"/>
</dbReference>
<dbReference type="PROSITE" id="PS00687">
    <property type="entry name" value="ALDEHYDE_DEHYDR_GLU"/>
    <property type="match status" value="1"/>
</dbReference>
<evidence type="ECO:0000256" key="3">
    <source>
        <dbReference type="PROSITE-ProRule" id="PRU10007"/>
    </source>
</evidence>
<keyword evidence="2 4" id="KW-0560">Oxidoreductase</keyword>
<proteinExistence type="inferred from homology"/>
<evidence type="ECO:0000256" key="1">
    <source>
        <dbReference type="ARBA" id="ARBA00009986"/>
    </source>
</evidence>
<dbReference type="InterPro" id="IPR016163">
    <property type="entry name" value="Ald_DH_C"/>
</dbReference>
<evidence type="ECO:0000313" key="7">
    <source>
        <dbReference type="Proteomes" id="UP000275456"/>
    </source>
</evidence>
<dbReference type="InterPro" id="IPR015590">
    <property type="entry name" value="Aldehyde_DH_dom"/>
</dbReference>
<dbReference type="EMBL" id="RKHJ01000001">
    <property type="protein sequence ID" value="ROR65819.1"/>
    <property type="molecule type" value="Genomic_DNA"/>
</dbReference>
<dbReference type="InterPro" id="IPR029510">
    <property type="entry name" value="Ald_DH_CS_GLU"/>
</dbReference>
<dbReference type="GO" id="GO:0009450">
    <property type="term" value="P:gamma-aminobutyric acid catabolic process"/>
    <property type="evidence" value="ECO:0007669"/>
    <property type="project" value="TreeGrafter"/>
</dbReference>
<dbReference type="PROSITE" id="PS00070">
    <property type="entry name" value="ALDEHYDE_DEHYDR_CYS"/>
    <property type="match status" value="1"/>
</dbReference>
<dbReference type="PANTHER" id="PTHR43353:SF5">
    <property type="entry name" value="SUCCINATE-SEMIALDEHYDE DEHYDROGENASE, MITOCHONDRIAL"/>
    <property type="match status" value="1"/>
</dbReference>
<feature type="active site" evidence="3">
    <location>
        <position position="276"/>
    </location>
</feature>
<evidence type="ECO:0000256" key="2">
    <source>
        <dbReference type="ARBA" id="ARBA00023002"/>
    </source>
</evidence>
<protein>
    <submittedName>
        <fullName evidence="6">Succinate semialdehyde dehydrogenase</fullName>
    </submittedName>
</protein>